<dbReference type="Pfam" id="PF16270">
    <property type="entry name" value="DUF4923"/>
    <property type="match status" value="1"/>
</dbReference>
<evidence type="ECO:0000259" key="1">
    <source>
        <dbReference type="Pfam" id="PF16270"/>
    </source>
</evidence>
<dbReference type="InterPro" id="IPR032575">
    <property type="entry name" value="DUF4923"/>
</dbReference>
<dbReference type="AlphaFoldDB" id="A0A9D1X8M1"/>
<accession>A0A9D1X8M1</accession>
<reference evidence="2" key="1">
    <citation type="journal article" date="2021" name="PeerJ">
        <title>Extensive microbial diversity within the chicken gut microbiome revealed by metagenomics and culture.</title>
        <authorList>
            <person name="Gilroy R."/>
            <person name="Ravi A."/>
            <person name="Getino M."/>
            <person name="Pursley I."/>
            <person name="Horton D.L."/>
            <person name="Alikhan N.F."/>
            <person name="Baker D."/>
            <person name="Gharbi K."/>
            <person name="Hall N."/>
            <person name="Watson M."/>
            <person name="Adriaenssens E.M."/>
            <person name="Foster-Nyarko E."/>
            <person name="Jarju S."/>
            <person name="Secka A."/>
            <person name="Antonio M."/>
            <person name="Oren A."/>
            <person name="Chaudhuri R.R."/>
            <person name="La Ragione R."/>
            <person name="Hildebrand F."/>
            <person name="Pallen M.J."/>
        </authorList>
    </citation>
    <scope>NUCLEOTIDE SEQUENCE</scope>
    <source>
        <strain evidence="2">ChiGjej6B6-14162</strain>
    </source>
</reference>
<dbReference type="EMBL" id="DXEL01000043">
    <property type="protein sequence ID" value="HIX74527.1"/>
    <property type="molecule type" value="Genomic_DNA"/>
</dbReference>
<protein>
    <submittedName>
        <fullName evidence="2">DUF4923 family protein</fullName>
    </submittedName>
</protein>
<dbReference type="Proteomes" id="UP000886740">
    <property type="component" value="Unassembled WGS sequence"/>
</dbReference>
<organism evidence="2 3">
    <name type="scientific">Candidatus Parabacteroides intestinipullorum</name>
    <dbReference type="NCBI Taxonomy" id="2838723"/>
    <lineage>
        <taxon>Bacteria</taxon>
        <taxon>Pseudomonadati</taxon>
        <taxon>Bacteroidota</taxon>
        <taxon>Bacteroidia</taxon>
        <taxon>Bacteroidales</taxon>
        <taxon>Tannerellaceae</taxon>
        <taxon>Parabacteroides</taxon>
    </lineage>
</organism>
<gene>
    <name evidence="2" type="ORF">H9977_05795</name>
</gene>
<comment type="caution">
    <text evidence="2">The sequence shown here is derived from an EMBL/GenBank/DDBJ whole genome shotgun (WGS) entry which is preliminary data.</text>
</comment>
<proteinExistence type="predicted"/>
<sequence length="208" mass="22509">MKKITRIGVWMMSLTLISGGEAWGQSLKDILNSSTVKDVISSATGITTPLNAKNLAGQWNYVSPAVQLEGDNALKNATGSLAAGELEKKLADMCEKAGIKAGAFSMTFQEDNSFVMTLKSKDLKGTYSVDSEAKTITLDFASGKDFSFTKMNAQVSLLDNELNLLFQADKLLDLLSKLSAWSNNTTLKAANSLLEQYDGIKLGFAFKR</sequence>
<feature type="domain" description="DUF4923" evidence="1">
    <location>
        <begin position="27"/>
        <end position="208"/>
    </location>
</feature>
<evidence type="ECO:0000313" key="2">
    <source>
        <dbReference type="EMBL" id="HIX74527.1"/>
    </source>
</evidence>
<evidence type="ECO:0000313" key="3">
    <source>
        <dbReference type="Proteomes" id="UP000886740"/>
    </source>
</evidence>
<name>A0A9D1X8M1_9BACT</name>
<reference evidence="2" key="2">
    <citation type="submission" date="2021-04" db="EMBL/GenBank/DDBJ databases">
        <authorList>
            <person name="Gilroy R."/>
        </authorList>
    </citation>
    <scope>NUCLEOTIDE SEQUENCE</scope>
    <source>
        <strain evidence="2">ChiGjej6B6-14162</strain>
    </source>
</reference>